<comment type="caution">
    <text evidence="1">The sequence shown here is derived from an EMBL/GenBank/DDBJ whole genome shotgun (WGS) entry which is preliminary data.</text>
</comment>
<organism evidence="1 2">
    <name type="scientific">Smallanthus sonchifolius</name>
    <dbReference type="NCBI Taxonomy" id="185202"/>
    <lineage>
        <taxon>Eukaryota</taxon>
        <taxon>Viridiplantae</taxon>
        <taxon>Streptophyta</taxon>
        <taxon>Embryophyta</taxon>
        <taxon>Tracheophyta</taxon>
        <taxon>Spermatophyta</taxon>
        <taxon>Magnoliopsida</taxon>
        <taxon>eudicotyledons</taxon>
        <taxon>Gunneridae</taxon>
        <taxon>Pentapetalae</taxon>
        <taxon>asterids</taxon>
        <taxon>campanulids</taxon>
        <taxon>Asterales</taxon>
        <taxon>Asteraceae</taxon>
        <taxon>Asteroideae</taxon>
        <taxon>Heliantheae alliance</taxon>
        <taxon>Millerieae</taxon>
        <taxon>Smallanthus</taxon>
    </lineage>
</organism>
<keyword evidence="2" id="KW-1185">Reference proteome</keyword>
<sequence length="86" mass="9845">MEDVTSLVEASVSFDSIVSDHLLVELLKGISGVKSLSIEKFPYTSALPIFPNMKRLEFTSFWDHVLILQFLESCPELKHLCIEKRF</sequence>
<protein>
    <submittedName>
        <fullName evidence="1">Uncharacterized protein</fullName>
    </submittedName>
</protein>
<name>A0ACB9CC53_9ASTR</name>
<evidence type="ECO:0000313" key="1">
    <source>
        <dbReference type="EMBL" id="KAI3731780.1"/>
    </source>
</evidence>
<dbReference type="EMBL" id="CM042038">
    <property type="protein sequence ID" value="KAI3731780.1"/>
    <property type="molecule type" value="Genomic_DNA"/>
</dbReference>
<dbReference type="Proteomes" id="UP001056120">
    <property type="component" value="Linkage Group LG21"/>
</dbReference>
<accession>A0ACB9CC53</accession>
<gene>
    <name evidence="1" type="ORF">L1987_62969</name>
</gene>
<proteinExistence type="predicted"/>
<reference evidence="1 2" key="2">
    <citation type="journal article" date="2022" name="Mol. Ecol. Resour.">
        <title>The genomes of chicory, endive, great burdock and yacon provide insights into Asteraceae paleo-polyploidization history and plant inulin production.</title>
        <authorList>
            <person name="Fan W."/>
            <person name="Wang S."/>
            <person name="Wang H."/>
            <person name="Wang A."/>
            <person name="Jiang F."/>
            <person name="Liu H."/>
            <person name="Zhao H."/>
            <person name="Xu D."/>
            <person name="Zhang Y."/>
        </authorList>
    </citation>
    <scope>NUCLEOTIDE SEQUENCE [LARGE SCALE GENOMIC DNA]</scope>
    <source>
        <strain evidence="2">cv. Yunnan</strain>
        <tissue evidence="1">Leaves</tissue>
    </source>
</reference>
<evidence type="ECO:0000313" key="2">
    <source>
        <dbReference type="Proteomes" id="UP001056120"/>
    </source>
</evidence>
<reference evidence="2" key="1">
    <citation type="journal article" date="2022" name="Mol. Ecol. Resour.">
        <title>The genomes of chicory, endive, great burdock and yacon provide insights into Asteraceae palaeo-polyploidization history and plant inulin production.</title>
        <authorList>
            <person name="Fan W."/>
            <person name="Wang S."/>
            <person name="Wang H."/>
            <person name="Wang A."/>
            <person name="Jiang F."/>
            <person name="Liu H."/>
            <person name="Zhao H."/>
            <person name="Xu D."/>
            <person name="Zhang Y."/>
        </authorList>
    </citation>
    <scope>NUCLEOTIDE SEQUENCE [LARGE SCALE GENOMIC DNA]</scope>
    <source>
        <strain evidence="2">cv. Yunnan</strain>
    </source>
</reference>